<keyword evidence="1" id="KW-0472">Membrane</keyword>
<protein>
    <submittedName>
        <fullName evidence="2">Uncharacterized protein</fullName>
    </submittedName>
</protein>
<dbReference type="EMBL" id="UINC01000133">
    <property type="protein sequence ID" value="SUZ49723.1"/>
    <property type="molecule type" value="Genomic_DNA"/>
</dbReference>
<name>A0A381N817_9ZZZZ</name>
<evidence type="ECO:0000256" key="1">
    <source>
        <dbReference type="SAM" id="Phobius"/>
    </source>
</evidence>
<gene>
    <name evidence="2" type="ORF">METZ01_LOCUS2577</name>
</gene>
<proteinExistence type="predicted"/>
<keyword evidence="1" id="KW-0812">Transmembrane</keyword>
<dbReference type="AlphaFoldDB" id="A0A381N817"/>
<evidence type="ECO:0000313" key="2">
    <source>
        <dbReference type="EMBL" id="SUZ49723.1"/>
    </source>
</evidence>
<sequence>MSDGDTRKVNEKVLKDPSAQWKPLEKFRSFERIDQIWVFIGLGILIVTLNIVFGFGADSL</sequence>
<organism evidence="2">
    <name type="scientific">marine metagenome</name>
    <dbReference type="NCBI Taxonomy" id="408172"/>
    <lineage>
        <taxon>unclassified sequences</taxon>
        <taxon>metagenomes</taxon>
        <taxon>ecological metagenomes</taxon>
    </lineage>
</organism>
<feature type="transmembrane region" description="Helical" evidence="1">
    <location>
        <begin position="36"/>
        <end position="57"/>
    </location>
</feature>
<keyword evidence="1" id="KW-1133">Transmembrane helix</keyword>
<accession>A0A381N817</accession>
<reference evidence="2" key="1">
    <citation type="submission" date="2018-05" db="EMBL/GenBank/DDBJ databases">
        <authorList>
            <person name="Lanie J.A."/>
            <person name="Ng W.-L."/>
            <person name="Kazmierczak K.M."/>
            <person name="Andrzejewski T.M."/>
            <person name="Davidsen T.M."/>
            <person name="Wayne K.J."/>
            <person name="Tettelin H."/>
            <person name="Glass J.I."/>
            <person name="Rusch D."/>
            <person name="Podicherti R."/>
            <person name="Tsui H.-C.T."/>
            <person name="Winkler M.E."/>
        </authorList>
    </citation>
    <scope>NUCLEOTIDE SEQUENCE</scope>
</reference>